<proteinExistence type="predicted"/>
<dbReference type="RefSeq" id="WP_145351608.1">
    <property type="nucleotide sequence ID" value="NZ_CP036262.1"/>
</dbReference>
<name>A0A517MEY2_9BACT</name>
<evidence type="ECO:0000313" key="2">
    <source>
        <dbReference type="EMBL" id="QDS93444.1"/>
    </source>
</evidence>
<dbReference type="OrthoDB" id="290077at2"/>
<dbReference type="KEGG" id="rml:FF011L_22140"/>
<dbReference type="AlphaFoldDB" id="A0A517MEY2"/>
<sequence length="164" mass="18157">MPATESKQADFFRCPVQPDVAAASIRIGFSTIPVVLQEQSIDGFTVKVSARDAVKLRVGKPWRLMTAGECNSVRAEWMFHAGNGEVQLALRRLEDLTSPEEKTRFRWSFFQRDTRVNGEYGGSQILFAGVVIGLFIVLSMPGIGDSLGTAPRIQAAVRSLFMNY</sequence>
<dbReference type="Proteomes" id="UP000320672">
    <property type="component" value="Chromosome"/>
</dbReference>
<organism evidence="2 3">
    <name type="scientific">Roseimaritima multifibrata</name>
    <dbReference type="NCBI Taxonomy" id="1930274"/>
    <lineage>
        <taxon>Bacteria</taxon>
        <taxon>Pseudomonadati</taxon>
        <taxon>Planctomycetota</taxon>
        <taxon>Planctomycetia</taxon>
        <taxon>Pirellulales</taxon>
        <taxon>Pirellulaceae</taxon>
        <taxon>Roseimaritima</taxon>
    </lineage>
</organism>
<feature type="transmembrane region" description="Helical" evidence="1">
    <location>
        <begin position="125"/>
        <end position="143"/>
    </location>
</feature>
<gene>
    <name evidence="2" type="ORF">FF011L_22140</name>
</gene>
<evidence type="ECO:0000313" key="3">
    <source>
        <dbReference type="Proteomes" id="UP000320672"/>
    </source>
</evidence>
<keyword evidence="3" id="KW-1185">Reference proteome</keyword>
<keyword evidence="1" id="KW-1133">Transmembrane helix</keyword>
<protein>
    <submittedName>
        <fullName evidence="2">Uncharacterized protein</fullName>
    </submittedName>
</protein>
<dbReference type="EMBL" id="CP036262">
    <property type="protein sequence ID" value="QDS93444.1"/>
    <property type="molecule type" value="Genomic_DNA"/>
</dbReference>
<keyword evidence="1" id="KW-0472">Membrane</keyword>
<evidence type="ECO:0000256" key="1">
    <source>
        <dbReference type="SAM" id="Phobius"/>
    </source>
</evidence>
<keyword evidence="1" id="KW-0812">Transmembrane</keyword>
<reference evidence="2 3" key="1">
    <citation type="submission" date="2019-02" db="EMBL/GenBank/DDBJ databases">
        <title>Deep-cultivation of Planctomycetes and their phenomic and genomic characterization uncovers novel biology.</title>
        <authorList>
            <person name="Wiegand S."/>
            <person name="Jogler M."/>
            <person name="Boedeker C."/>
            <person name="Pinto D."/>
            <person name="Vollmers J."/>
            <person name="Rivas-Marin E."/>
            <person name="Kohn T."/>
            <person name="Peeters S.H."/>
            <person name="Heuer A."/>
            <person name="Rast P."/>
            <person name="Oberbeckmann S."/>
            <person name="Bunk B."/>
            <person name="Jeske O."/>
            <person name="Meyerdierks A."/>
            <person name="Storesund J.E."/>
            <person name="Kallscheuer N."/>
            <person name="Luecker S."/>
            <person name="Lage O.M."/>
            <person name="Pohl T."/>
            <person name="Merkel B.J."/>
            <person name="Hornburger P."/>
            <person name="Mueller R.-W."/>
            <person name="Bruemmer F."/>
            <person name="Labrenz M."/>
            <person name="Spormann A.M."/>
            <person name="Op den Camp H."/>
            <person name="Overmann J."/>
            <person name="Amann R."/>
            <person name="Jetten M.S.M."/>
            <person name="Mascher T."/>
            <person name="Medema M.H."/>
            <person name="Devos D.P."/>
            <person name="Kaster A.-K."/>
            <person name="Ovreas L."/>
            <person name="Rohde M."/>
            <person name="Galperin M.Y."/>
            <person name="Jogler C."/>
        </authorList>
    </citation>
    <scope>NUCLEOTIDE SEQUENCE [LARGE SCALE GENOMIC DNA]</scope>
    <source>
        <strain evidence="2 3">FF011L</strain>
    </source>
</reference>
<accession>A0A517MEY2</accession>